<keyword evidence="1" id="KW-0812">Transmembrane</keyword>
<keyword evidence="3" id="KW-1185">Reference proteome</keyword>
<evidence type="ECO:0000256" key="1">
    <source>
        <dbReference type="SAM" id="Phobius"/>
    </source>
</evidence>
<evidence type="ECO:0000313" key="2">
    <source>
        <dbReference type="EMBL" id="GGS59590.1"/>
    </source>
</evidence>
<name>A0A918LJV6_9PSEU</name>
<reference evidence="2" key="1">
    <citation type="journal article" date="2014" name="Int. J. Syst. Evol. Microbiol.">
        <title>Complete genome sequence of Corynebacterium casei LMG S-19264T (=DSM 44701T), isolated from a smear-ripened cheese.</title>
        <authorList>
            <consortium name="US DOE Joint Genome Institute (JGI-PGF)"/>
            <person name="Walter F."/>
            <person name="Albersmeier A."/>
            <person name="Kalinowski J."/>
            <person name="Ruckert C."/>
        </authorList>
    </citation>
    <scope>NUCLEOTIDE SEQUENCE</scope>
    <source>
        <strain evidence="2">JCM 3276</strain>
    </source>
</reference>
<keyword evidence="1" id="KW-0472">Membrane</keyword>
<feature type="transmembrane region" description="Helical" evidence="1">
    <location>
        <begin position="6"/>
        <end position="24"/>
    </location>
</feature>
<reference evidence="2" key="2">
    <citation type="submission" date="2020-09" db="EMBL/GenBank/DDBJ databases">
        <authorList>
            <person name="Sun Q."/>
            <person name="Ohkuma M."/>
        </authorList>
    </citation>
    <scope>NUCLEOTIDE SEQUENCE</scope>
    <source>
        <strain evidence="2">JCM 3276</strain>
    </source>
</reference>
<protein>
    <submittedName>
        <fullName evidence="2">Uncharacterized protein</fullName>
    </submittedName>
</protein>
<gene>
    <name evidence="2" type="ORF">GCM10010171_63190</name>
</gene>
<dbReference type="EMBL" id="BMRB01000011">
    <property type="protein sequence ID" value="GGS59590.1"/>
    <property type="molecule type" value="Genomic_DNA"/>
</dbReference>
<sequence length="79" mass="8584">MALAPVITALAAVVLVGCLLYRAFRQRRSEAASGRHSLAASYIGRHWRQPKQPPSPMLLHALETVGTHGFGFTRESEAA</sequence>
<organism evidence="2 3">
    <name type="scientific">Actinokineospora fastidiosa</name>
    <dbReference type="NCBI Taxonomy" id="1816"/>
    <lineage>
        <taxon>Bacteria</taxon>
        <taxon>Bacillati</taxon>
        <taxon>Actinomycetota</taxon>
        <taxon>Actinomycetes</taxon>
        <taxon>Pseudonocardiales</taxon>
        <taxon>Pseudonocardiaceae</taxon>
        <taxon>Actinokineospora</taxon>
    </lineage>
</organism>
<accession>A0A918LJV6</accession>
<dbReference type="AlphaFoldDB" id="A0A918LJV6"/>
<comment type="caution">
    <text evidence="2">The sequence shown here is derived from an EMBL/GenBank/DDBJ whole genome shotgun (WGS) entry which is preliminary data.</text>
</comment>
<evidence type="ECO:0000313" key="3">
    <source>
        <dbReference type="Proteomes" id="UP000660680"/>
    </source>
</evidence>
<dbReference type="Proteomes" id="UP000660680">
    <property type="component" value="Unassembled WGS sequence"/>
</dbReference>
<keyword evidence="1" id="KW-1133">Transmembrane helix</keyword>
<proteinExistence type="predicted"/>
<dbReference type="RefSeq" id="WP_189214276.1">
    <property type="nucleotide sequence ID" value="NZ_BMRB01000011.1"/>
</dbReference>